<evidence type="ECO:0000313" key="10">
    <source>
        <dbReference type="EMBL" id="TPN89170.1"/>
    </source>
</evidence>
<evidence type="ECO:0000256" key="4">
    <source>
        <dbReference type="ARBA" id="ARBA00023239"/>
    </source>
</evidence>
<dbReference type="GO" id="GO:0004397">
    <property type="term" value="F:histidine ammonia-lyase activity"/>
    <property type="evidence" value="ECO:0007669"/>
    <property type="project" value="UniProtKB-UniRule"/>
</dbReference>
<dbReference type="Gene3D" id="1.10.275.10">
    <property type="entry name" value="Fumarase/aspartase (N-terminal domain)"/>
    <property type="match status" value="1"/>
</dbReference>
<comment type="subcellular location">
    <subcellularLocation>
        <location evidence="9">Cytoplasm</location>
    </subcellularLocation>
</comment>
<evidence type="ECO:0000256" key="9">
    <source>
        <dbReference type="RuleBase" id="RU004480"/>
    </source>
</evidence>
<dbReference type="Gene3D" id="1.20.200.10">
    <property type="entry name" value="Fumarase/aspartase (Central domain)"/>
    <property type="match status" value="1"/>
</dbReference>
<comment type="caution">
    <text evidence="10">The sequence shown here is derived from an EMBL/GenBank/DDBJ whole genome shotgun (WGS) entry which is preliminary data.</text>
</comment>
<keyword evidence="11" id="KW-1185">Reference proteome</keyword>
<dbReference type="FunFam" id="1.20.200.10:FF:000003">
    <property type="entry name" value="Histidine ammonia-lyase"/>
    <property type="match status" value="1"/>
</dbReference>
<dbReference type="NCBIfam" id="TIGR01225">
    <property type="entry name" value="hutH"/>
    <property type="match status" value="1"/>
</dbReference>
<dbReference type="InterPro" id="IPR005921">
    <property type="entry name" value="HutH"/>
</dbReference>
<dbReference type="AlphaFoldDB" id="A0A504JS09"/>
<dbReference type="GO" id="GO:0005737">
    <property type="term" value="C:cytoplasm"/>
    <property type="evidence" value="ECO:0007669"/>
    <property type="project" value="UniProtKB-SubCell"/>
</dbReference>
<dbReference type="InterPro" id="IPR024083">
    <property type="entry name" value="Fumarase/histidase_N"/>
</dbReference>
<dbReference type="UniPathway" id="UPA00379">
    <property type="reaction ID" value="UER00549"/>
</dbReference>
<evidence type="ECO:0000256" key="5">
    <source>
        <dbReference type="ARBA" id="ARBA00049269"/>
    </source>
</evidence>
<dbReference type="PANTHER" id="PTHR10362">
    <property type="entry name" value="HISTIDINE AMMONIA-LYASE"/>
    <property type="match status" value="1"/>
</dbReference>
<dbReference type="InterPro" id="IPR022313">
    <property type="entry name" value="Phe/His_NH3-lyase_AS"/>
</dbReference>
<evidence type="ECO:0000256" key="6">
    <source>
        <dbReference type="NCBIfam" id="TIGR01225"/>
    </source>
</evidence>
<dbReference type="GO" id="GO:0019556">
    <property type="term" value="P:L-histidine catabolic process to glutamate and formamide"/>
    <property type="evidence" value="ECO:0007669"/>
    <property type="project" value="UniProtKB-UniPathway"/>
</dbReference>
<evidence type="ECO:0000313" key="11">
    <source>
        <dbReference type="Proteomes" id="UP000315540"/>
    </source>
</evidence>
<dbReference type="InterPro" id="IPR001106">
    <property type="entry name" value="Aromatic_Lyase"/>
</dbReference>
<dbReference type="Pfam" id="PF00221">
    <property type="entry name" value="Lyase_aromatic"/>
    <property type="match status" value="1"/>
</dbReference>
<dbReference type="EMBL" id="VFWZ01000001">
    <property type="protein sequence ID" value="TPN89170.1"/>
    <property type="molecule type" value="Genomic_DNA"/>
</dbReference>
<evidence type="ECO:0000256" key="1">
    <source>
        <dbReference type="ARBA" id="ARBA00005113"/>
    </source>
</evidence>
<accession>A0A504JS09</accession>
<evidence type="ECO:0000256" key="2">
    <source>
        <dbReference type="ARBA" id="ARBA00012994"/>
    </source>
</evidence>
<dbReference type="Proteomes" id="UP000315540">
    <property type="component" value="Unassembled WGS sequence"/>
</dbReference>
<comment type="pathway">
    <text evidence="1 8">Amino-acid degradation; L-histidine degradation into L-glutamate; N-formimidoyl-L-glutamate from L-histidine: step 1/3.</text>
</comment>
<sequence length="526" mass="57749">MPEKTHYFYYGEDYLTAGIAIKIAQGKILGTLSELTREKIKKSQQVVENIVEKGEPVYGINTGFGPLCTTKISKEETEILQSNILQSHSVGVGDPIDTEIAKIMMILKVQSLSKGYSGISEQTLERILWHIENDAIPIVPSQGSVGASGDLAPLSHLFLPLIGLGKVEYQGKVISTSELFTITSLQAVNLKPKEGLALINGTQFIAAHAIQVVSKLHNCLSHADIIGAMMIEGLQGSIKPFYKELHNLRPYKGNIHVASRVKSLLKGSEIMEDHIDCDRVQDPYSLRCIPQVHGASRNAWLHLKELLEVELNSVTDNPIIIDEELTISGGSFHGQPLAMAIDYVCLAASEIGNISDRRIYLALEGNAPGVPKLLMEDTGINSGYMILQYTTAALASENKGLCFPSSADSIPTSLGQEDHVSMGSIGGRKALKVVENLEKILAIELLTAAQAFEYRRPLKSGIILDEIHKKLRTIVPFAEKDRVFADDIEKGIKMIKQGVITDIAYQISQQQQLSLDTKFSEEFELF</sequence>
<dbReference type="CDD" id="cd00332">
    <property type="entry name" value="PAL-HAL"/>
    <property type="match status" value="1"/>
</dbReference>
<dbReference type="FunFam" id="1.10.275.10:FF:000005">
    <property type="entry name" value="Histidine ammonia-lyase"/>
    <property type="match status" value="1"/>
</dbReference>
<gene>
    <name evidence="10" type="primary">hutH</name>
    <name evidence="10" type="ORF">FHK87_02795</name>
</gene>
<protein>
    <recommendedName>
        <fullName evidence="2 6">Histidine ammonia-lyase</fullName>
        <ecNumber evidence="2 6">4.3.1.3</ecNumber>
    </recommendedName>
</protein>
<dbReference type="OrthoDB" id="9806955at2"/>
<proteinExistence type="inferred from homology"/>
<dbReference type="EC" id="4.3.1.3" evidence="2 6"/>
<dbReference type="NCBIfam" id="NF006871">
    <property type="entry name" value="PRK09367.1"/>
    <property type="match status" value="1"/>
</dbReference>
<name>A0A504JS09_9FLAO</name>
<comment type="similarity">
    <text evidence="7">Belongs to the PAL/histidase family.</text>
</comment>
<evidence type="ECO:0000256" key="8">
    <source>
        <dbReference type="RuleBase" id="RU004479"/>
    </source>
</evidence>
<dbReference type="RefSeq" id="WP_140589506.1">
    <property type="nucleotide sequence ID" value="NZ_VFWZ01000001.1"/>
</dbReference>
<dbReference type="SUPFAM" id="SSF48557">
    <property type="entry name" value="L-aspartase-like"/>
    <property type="match status" value="1"/>
</dbReference>
<comment type="catalytic activity">
    <reaction evidence="5 8">
        <text>L-histidine = trans-urocanate + NH4(+)</text>
        <dbReference type="Rhea" id="RHEA:21232"/>
        <dbReference type="ChEBI" id="CHEBI:17771"/>
        <dbReference type="ChEBI" id="CHEBI:28938"/>
        <dbReference type="ChEBI" id="CHEBI:57595"/>
        <dbReference type="EC" id="4.3.1.3"/>
    </reaction>
</comment>
<dbReference type="InterPro" id="IPR008948">
    <property type="entry name" value="L-Aspartase-like"/>
</dbReference>
<reference evidence="10 11" key="1">
    <citation type="submission" date="2019-06" db="EMBL/GenBank/DDBJ databases">
        <authorList>
            <person name="Meng X."/>
        </authorList>
    </citation>
    <scope>NUCLEOTIDE SEQUENCE [LARGE SCALE GENOMIC DNA]</scope>
    <source>
        <strain evidence="10 11">M625</strain>
    </source>
</reference>
<evidence type="ECO:0000256" key="3">
    <source>
        <dbReference type="ARBA" id="ARBA00022808"/>
    </source>
</evidence>
<dbReference type="PROSITE" id="PS00488">
    <property type="entry name" value="PAL_HISTIDASE"/>
    <property type="match status" value="1"/>
</dbReference>
<organism evidence="10 11">
    <name type="scientific">Aquimarina algicola</name>
    <dbReference type="NCBI Taxonomy" id="2589995"/>
    <lineage>
        <taxon>Bacteria</taxon>
        <taxon>Pseudomonadati</taxon>
        <taxon>Bacteroidota</taxon>
        <taxon>Flavobacteriia</taxon>
        <taxon>Flavobacteriales</taxon>
        <taxon>Flavobacteriaceae</taxon>
        <taxon>Aquimarina</taxon>
    </lineage>
</organism>
<evidence type="ECO:0000256" key="7">
    <source>
        <dbReference type="RuleBase" id="RU003954"/>
    </source>
</evidence>
<keyword evidence="3 8" id="KW-0369">Histidine metabolism</keyword>
<dbReference type="GO" id="GO:0019557">
    <property type="term" value="P:L-histidine catabolic process to glutamate and formate"/>
    <property type="evidence" value="ECO:0007669"/>
    <property type="project" value="UniProtKB-UniPathway"/>
</dbReference>
<keyword evidence="4 7" id="KW-0456">Lyase</keyword>